<proteinExistence type="inferred from homology"/>
<dbReference type="SUPFAM" id="SSF109755">
    <property type="entry name" value="PhoU-like"/>
    <property type="match status" value="1"/>
</dbReference>
<dbReference type="Pfam" id="PF01865">
    <property type="entry name" value="PhoU_div"/>
    <property type="match status" value="1"/>
</dbReference>
<gene>
    <name evidence="2" type="ORF">LPT13_03440</name>
</gene>
<dbReference type="PANTHER" id="PTHR37298">
    <property type="entry name" value="UPF0111 PROTEIN YKAA"/>
    <property type="match status" value="1"/>
</dbReference>
<accession>A0ABS9WEW9</accession>
<evidence type="ECO:0000256" key="1">
    <source>
        <dbReference type="ARBA" id="ARBA00008591"/>
    </source>
</evidence>
<protein>
    <submittedName>
        <fullName evidence="2">DUF47 family protein</fullName>
    </submittedName>
</protein>
<dbReference type="InterPro" id="IPR052912">
    <property type="entry name" value="UPF0111_domain"/>
</dbReference>
<dbReference type="RefSeq" id="WP_242163540.1">
    <property type="nucleotide sequence ID" value="NZ_JAJMLW010000001.1"/>
</dbReference>
<keyword evidence="3" id="KW-1185">Reference proteome</keyword>
<name>A0ABS9WEW9_9ACTN</name>
<dbReference type="Proteomes" id="UP001430755">
    <property type="component" value="Unassembled WGS sequence"/>
</dbReference>
<organism evidence="2 3">
    <name type="scientific">Adlercreutzia faecimuris</name>
    <dbReference type="NCBI Taxonomy" id="2897341"/>
    <lineage>
        <taxon>Bacteria</taxon>
        <taxon>Bacillati</taxon>
        <taxon>Actinomycetota</taxon>
        <taxon>Coriobacteriia</taxon>
        <taxon>Eggerthellales</taxon>
        <taxon>Eggerthellaceae</taxon>
        <taxon>Adlercreutzia</taxon>
    </lineage>
</organism>
<dbReference type="InterPro" id="IPR018445">
    <property type="entry name" value="Put_Phosphate_transp_reg"/>
</dbReference>
<dbReference type="EMBL" id="JAJMLW010000001">
    <property type="protein sequence ID" value="MCI2241406.1"/>
    <property type="molecule type" value="Genomic_DNA"/>
</dbReference>
<evidence type="ECO:0000313" key="2">
    <source>
        <dbReference type="EMBL" id="MCI2241406.1"/>
    </source>
</evidence>
<dbReference type="InterPro" id="IPR038078">
    <property type="entry name" value="PhoU-like_sf"/>
</dbReference>
<evidence type="ECO:0000313" key="3">
    <source>
        <dbReference type="Proteomes" id="UP001430755"/>
    </source>
</evidence>
<reference evidence="2" key="1">
    <citation type="submission" date="2021-11" db="EMBL/GenBank/DDBJ databases">
        <title>A Novel Adlercreutzia Species, isolated from a Allomyrina dichotoma larva feces.</title>
        <authorList>
            <person name="Suh M.K."/>
        </authorList>
    </citation>
    <scope>NUCLEOTIDE SEQUENCE</scope>
    <source>
        <strain evidence="2">JBNU-10</strain>
    </source>
</reference>
<dbReference type="PANTHER" id="PTHR37298:SF1">
    <property type="entry name" value="UPF0111 PROTEIN YKAA"/>
    <property type="match status" value="1"/>
</dbReference>
<comment type="caution">
    <text evidence="2">The sequence shown here is derived from an EMBL/GenBank/DDBJ whole genome shotgun (WGS) entry which is preliminary data.</text>
</comment>
<dbReference type="Gene3D" id="1.20.58.220">
    <property type="entry name" value="Phosphate transport system protein phou homolog 2, domain 2"/>
    <property type="match status" value="1"/>
</dbReference>
<comment type="similarity">
    <text evidence="1">Belongs to the UPF0111 family.</text>
</comment>
<sequence>MARKKKFDYFEAYEKLSDLAVRESELLLESFKSFDGAPSLVGTLEAVHELEHQGDDINHDIFQSAAVDFMPPIDREDIVELAQALDNVLDNVEAVLQQVYMCDARVMPEDAVRFAKLVKKSCEALDKAMEDFRNFKKSKAFKQLIVDVNTYEEEGDTLYLTAMRALHTQENPDVMHVLRWSRIYSRIEKCCDACEHAADVMNTILLKNL</sequence>